<protein>
    <submittedName>
        <fullName evidence="2">Reverse transcriptase domain-containing protein</fullName>
    </submittedName>
</protein>
<proteinExistence type="predicted"/>
<dbReference type="EMBL" id="BQNB010010109">
    <property type="protein sequence ID" value="GJS72845.1"/>
    <property type="molecule type" value="Genomic_DNA"/>
</dbReference>
<keyword evidence="2" id="KW-0695">RNA-directed DNA polymerase</keyword>
<dbReference type="Proteomes" id="UP001151760">
    <property type="component" value="Unassembled WGS sequence"/>
</dbReference>
<organism evidence="2 3">
    <name type="scientific">Tanacetum coccineum</name>
    <dbReference type="NCBI Taxonomy" id="301880"/>
    <lineage>
        <taxon>Eukaryota</taxon>
        <taxon>Viridiplantae</taxon>
        <taxon>Streptophyta</taxon>
        <taxon>Embryophyta</taxon>
        <taxon>Tracheophyta</taxon>
        <taxon>Spermatophyta</taxon>
        <taxon>Magnoliopsida</taxon>
        <taxon>eudicotyledons</taxon>
        <taxon>Gunneridae</taxon>
        <taxon>Pentapetalae</taxon>
        <taxon>asterids</taxon>
        <taxon>campanulids</taxon>
        <taxon>Asterales</taxon>
        <taxon>Asteraceae</taxon>
        <taxon>Asteroideae</taxon>
        <taxon>Anthemideae</taxon>
        <taxon>Anthemidinae</taxon>
        <taxon>Tanacetum</taxon>
    </lineage>
</organism>
<accession>A0ABQ4Y662</accession>
<comment type="caution">
    <text evidence="2">The sequence shown here is derived from an EMBL/GenBank/DDBJ whole genome shotgun (WGS) entry which is preliminary data.</text>
</comment>
<name>A0ABQ4Y662_9ASTR</name>
<dbReference type="InterPro" id="IPR012337">
    <property type="entry name" value="RNaseH-like_sf"/>
</dbReference>
<feature type="domain" description="Integrase zinc-binding" evidence="1">
    <location>
        <begin position="10"/>
        <end position="64"/>
    </location>
</feature>
<gene>
    <name evidence="2" type="ORF">Tco_0705686</name>
</gene>
<keyword evidence="2" id="KW-0808">Transferase</keyword>
<dbReference type="Pfam" id="PF17921">
    <property type="entry name" value="Integrase_H2C2"/>
    <property type="match status" value="1"/>
</dbReference>
<reference evidence="2" key="1">
    <citation type="journal article" date="2022" name="Int. J. Mol. Sci.">
        <title>Draft Genome of Tanacetum Coccineum: Genomic Comparison of Closely Related Tanacetum-Family Plants.</title>
        <authorList>
            <person name="Yamashiro T."/>
            <person name="Shiraishi A."/>
            <person name="Nakayama K."/>
            <person name="Satake H."/>
        </authorList>
    </citation>
    <scope>NUCLEOTIDE SEQUENCE</scope>
</reference>
<dbReference type="InterPro" id="IPR041588">
    <property type="entry name" value="Integrase_H2C2"/>
</dbReference>
<reference evidence="2" key="2">
    <citation type="submission" date="2022-01" db="EMBL/GenBank/DDBJ databases">
        <authorList>
            <person name="Yamashiro T."/>
            <person name="Shiraishi A."/>
            <person name="Satake H."/>
            <person name="Nakayama K."/>
        </authorList>
    </citation>
    <scope>NUCLEOTIDE SEQUENCE</scope>
</reference>
<sequence>MIRRCVAGPETRAILDQCHHGPTSKHYGPTTTAKKVLDSDFYWPTIIKEAHTLVLLCEACQKTRNISKRDKMPLNSIQVCEVFDIWGIDFMGPFPKSYKFEYILVTADYVSKWVEAQASPTNDARVVISFLEKLLSSFDMPKALISMKRHGVTHRFSTSYHSQTSGQVENTNRALKRILEKAVKDNPVVWSRKIDDAL</sequence>
<dbReference type="PANTHER" id="PTHR47266">
    <property type="entry name" value="ENDONUCLEASE-RELATED"/>
    <property type="match status" value="1"/>
</dbReference>
<dbReference type="Gene3D" id="1.10.340.70">
    <property type="match status" value="1"/>
</dbReference>
<dbReference type="Gene3D" id="3.30.420.10">
    <property type="entry name" value="Ribonuclease H-like superfamily/Ribonuclease H"/>
    <property type="match status" value="2"/>
</dbReference>
<dbReference type="GO" id="GO:0003964">
    <property type="term" value="F:RNA-directed DNA polymerase activity"/>
    <property type="evidence" value="ECO:0007669"/>
    <property type="project" value="UniProtKB-KW"/>
</dbReference>
<dbReference type="InterPro" id="IPR036397">
    <property type="entry name" value="RNaseH_sf"/>
</dbReference>
<dbReference type="InterPro" id="IPR052160">
    <property type="entry name" value="Gypsy_RT_Integrase-like"/>
</dbReference>
<evidence type="ECO:0000259" key="1">
    <source>
        <dbReference type="Pfam" id="PF17921"/>
    </source>
</evidence>
<dbReference type="SUPFAM" id="SSF53098">
    <property type="entry name" value="Ribonuclease H-like"/>
    <property type="match status" value="1"/>
</dbReference>
<evidence type="ECO:0000313" key="2">
    <source>
        <dbReference type="EMBL" id="GJS72845.1"/>
    </source>
</evidence>
<evidence type="ECO:0000313" key="3">
    <source>
        <dbReference type="Proteomes" id="UP001151760"/>
    </source>
</evidence>
<keyword evidence="2" id="KW-0548">Nucleotidyltransferase</keyword>
<keyword evidence="3" id="KW-1185">Reference proteome</keyword>